<dbReference type="AlphaFoldDB" id="A0A9Q4FWI9"/>
<evidence type="ECO:0000313" key="2">
    <source>
        <dbReference type="Proteomes" id="UP001057753"/>
    </source>
</evidence>
<keyword evidence="2" id="KW-1185">Reference proteome</keyword>
<reference evidence="1" key="1">
    <citation type="submission" date="2020-06" db="EMBL/GenBank/DDBJ databases">
        <title>Insight into the genomes of haloalkaliphilic bacilli from Kenyan soda lakes.</title>
        <authorList>
            <person name="Mwirichia R."/>
            <person name="Villamizar G.C."/>
            <person name="Poehlein A."/>
            <person name="Mugweru J."/>
            <person name="Kipnyargis A."/>
            <person name="Kiplimo D."/>
            <person name="Orwa P."/>
            <person name="Daniel R."/>
        </authorList>
    </citation>
    <scope>NUCLEOTIDE SEQUENCE</scope>
    <source>
        <strain evidence="1">B1096_S55</strain>
    </source>
</reference>
<dbReference type="Pfam" id="PF17279">
    <property type="entry name" value="DUF5344"/>
    <property type="match status" value="1"/>
</dbReference>
<protein>
    <submittedName>
        <fullName evidence="1">YwqI/YxiC family protein</fullName>
    </submittedName>
</protein>
<evidence type="ECO:0000313" key="1">
    <source>
        <dbReference type="EMBL" id="MCR6096180.1"/>
    </source>
</evidence>
<organism evidence="1 2">
    <name type="scientific">Salipaludibacillus agaradhaerens</name>
    <name type="common">Bacillus agaradhaerens</name>
    <dbReference type="NCBI Taxonomy" id="76935"/>
    <lineage>
        <taxon>Bacteria</taxon>
        <taxon>Bacillati</taxon>
        <taxon>Bacillota</taxon>
        <taxon>Bacilli</taxon>
        <taxon>Bacillales</taxon>
        <taxon>Bacillaceae</taxon>
    </lineage>
</organism>
<sequence>MSGEIKINDEKVQKAIDNLKAAVEAFEISLSADVPGDNSLSMTNELAEMKQQFEELVAAYQALILKQAKSTTEAVASFKEVDTQLASSLQPTAIY</sequence>
<dbReference type="RefSeq" id="WP_257820838.1">
    <property type="nucleotide sequence ID" value="NZ_JABXYM010000001.1"/>
</dbReference>
<dbReference type="Proteomes" id="UP001057753">
    <property type="component" value="Unassembled WGS sequence"/>
</dbReference>
<comment type="caution">
    <text evidence="1">The sequence shown here is derived from an EMBL/GenBank/DDBJ whole genome shotgun (WGS) entry which is preliminary data.</text>
</comment>
<accession>A0A9Q4FWI9</accession>
<dbReference type="EMBL" id="JABXYM010000001">
    <property type="protein sequence ID" value="MCR6096180.1"/>
    <property type="molecule type" value="Genomic_DNA"/>
</dbReference>
<dbReference type="InterPro" id="IPR046318">
    <property type="entry name" value="DUF5344"/>
</dbReference>
<proteinExistence type="predicted"/>
<gene>
    <name evidence="1" type="ORF">HXA33_06425</name>
</gene>
<name>A0A9Q4FWI9_SALAG</name>